<dbReference type="SUPFAM" id="SSF48371">
    <property type="entry name" value="ARM repeat"/>
    <property type="match status" value="1"/>
</dbReference>
<dbReference type="Gene3D" id="1.25.10.10">
    <property type="entry name" value="Leucine-rich Repeat Variant"/>
    <property type="match status" value="1"/>
</dbReference>
<protein>
    <recommendedName>
        <fullName evidence="4">HEAT repeat domain-containing protein</fullName>
    </recommendedName>
</protein>
<evidence type="ECO:0008006" key="4">
    <source>
        <dbReference type="Google" id="ProtNLM"/>
    </source>
</evidence>
<dbReference type="InterPro" id="IPR011989">
    <property type="entry name" value="ARM-like"/>
</dbReference>
<keyword evidence="1" id="KW-1133">Transmembrane helix</keyword>
<reference evidence="2 3" key="1">
    <citation type="submission" date="2014-02" db="EMBL/GenBank/DDBJ databases">
        <title>Draft genome sequence of Lysinibacillus odysseyi NBRC 100172.</title>
        <authorList>
            <person name="Zhang F."/>
            <person name="Wang G."/>
            <person name="Zhang L."/>
        </authorList>
    </citation>
    <scope>NUCLEOTIDE SEQUENCE [LARGE SCALE GENOMIC DNA]</scope>
    <source>
        <strain evidence="2 3">NBRC 100172</strain>
    </source>
</reference>
<keyword evidence="3" id="KW-1185">Reference proteome</keyword>
<comment type="caution">
    <text evidence="2">The sequence shown here is derived from an EMBL/GenBank/DDBJ whole genome shotgun (WGS) entry which is preliminary data.</text>
</comment>
<dbReference type="eggNOG" id="COG1413">
    <property type="taxonomic scope" value="Bacteria"/>
</dbReference>
<dbReference type="Proteomes" id="UP000030437">
    <property type="component" value="Unassembled WGS sequence"/>
</dbReference>
<dbReference type="STRING" id="1220589.CD32_06985"/>
<evidence type="ECO:0000313" key="2">
    <source>
        <dbReference type="EMBL" id="KGR86137.1"/>
    </source>
</evidence>
<dbReference type="EMBL" id="JPVP01000052">
    <property type="protein sequence ID" value="KGR86137.1"/>
    <property type="molecule type" value="Genomic_DNA"/>
</dbReference>
<feature type="transmembrane region" description="Helical" evidence="1">
    <location>
        <begin position="6"/>
        <end position="30"/>
    </location>
</feature>
<name>A0A0A3JGH9_9BACI</name>
<evidence type="ECO:0000256" key="1">
    <source>
        <dbReference type="SAM" id="Phobius"/>
    </source>
</evidence>
<keyword evidence="1" id="KW-0472">Membrane</keyword>
<evidence type="ECO:0000313" key="3">
    <source>
        <dbReference type="Proteomes" id="UP000030437"/>
    </source>
</evidence>
<gene>
    <name evidence="2" type="ORF">CD32_06985</name>
</gene>
<sequence length="351" mass="42158">MIENQTLSYALAASAFLLLIISVLFFYLIVMRVRQLRREQRIKDYLKEYQDVWYRYLVLGENIERLHSSRIMAPYIKEAVDRLLTAYVSSVSNPDVIERIGHFCSLNFQKYYRSMLHHRNWGVRMNGLYRTLDFKLSFLLPDIEQLLKKKKYTSEEEYLVILRILSMYNRSLFLAHFYQPSYPFKEFQYKSLLPYLDESYIEEFIHSFDSLPPYLKISLLDYLSFDSRMDLSYLKFYENLLTNMESEIRIRALKAIGHFGTITSIHYYRRFVDSPYWEERLMLAKLLFHVDEKDAKPLLEKLVQDESWWVRKQAAITLSSLRYGIEVLQRIAEQKEDRYAAEMAKEILQVG</sequence>
<dbReference type="RefSeq" id="WP_036152778.1">
    <property type="nucleotide sequence ID" value="NZ_AVCX01000009.1"/>
</dbReference>
<accession>A0A0A3JGH9</accession>
<dbReference type="AlphaFoldDB" id="A0A0A3JGH9"/>
<organism evidence="2 3">
    <name type="scientific">Lysinibacillus odysseyi 34hs-1 = NBRC 100172</name>
    <dbReference type="NCBI Taxonomy" id="1220589"/>
    <lineage>
        <taxon>Bacteria</taxon>
        <taxon>Bacillati</taxon>
        <taxon>Bacillota</taxon>
        <taxon>Bacilli</taxon>
        <taxon>Bacillales</taxon>
        <taxon>Bacillaceae</taxon>
        <taxon>Lysinibacillus</taxon>
    </lineage>
</organism>
<dbReference type="InterPro" id="IPR016024">
    <property type="entry name" value="ARM-type_fold"/>
</dbReference>
<dbReference type="OrthoDB" id="2112914at2"/>
<keyword evidence="1" id="KW-0812">Transmembrane</keyword>
<proteinExistence type="predicted"/>
<dbReference type="Pfam" id="PF13646">
    <property type="entry name" value="HEAT_2"/>
    <property type="match status" value="1"/>
</dbReference>